<evidence type="ECO:0000256" key="3">
    <source>
        <dbReference type="ARBA" id="ARBA00022448"/>
    </source>
</evidence>
<organism evidence="13 14">
    <name type="scientific">Marinobacter excellens LAMA 842</name>
    <dbReference type="NCBI Taxonomy" id="1306954"/>
    <lineage>
        <taxon>Bacteria</taxon>
        <taxon>Pseudomonadati</taxon>
        <taxon>Pseudomonadota</taxon>
        <taxon>Gammaproteobacteria</taxon>
        <taxon>Pseudomonadales</taxon>
        <taxon>Marinobacteraceae</taxon>
        <taxon>Marinobacter</taxon>
    </lineage>
</organism>
<keyword evidence="8" id="KW-0626">Porin</keyword>
<comment type="subunit">
    <text evidence="2">Homotrimer.</text>
</comment>
<dbReference type="GO" id="GO:0015288">
    <property type="term" value="F:porin activity"/>
    <property type="evidence" value="ECO:0007669"/>
    <property type="project" value="UniProtKB-KW"/>
</dbReference>
<feature type="domain" description="Porin" evidence="12">
    <location>
        <begin position="9"/>
        <end position="318"/>
    </location>
</feature>
<dbReference type="InterPro" id="IPR023614">
    <property type="entry name" value="Porin_dom_sf"/>
</dbReference>
<evidence type="ECO:0000313" key="14">
    <source>
        <dbReference type="Proteomes" id="UP000070282"/>
    </source>
</evidence>
<evidence type="ECO:0000256" key="7">
    <source>
        <dbReference type="ARBA" id="ARBA00023065"/>
    </source>
</evidence>
<dbReference type="GO" id="GO:0046930">
    <property type="term" value="C:pore complex"/>
    <property type="evidence" value="ECO:0007669"/>
    <property type="project" value="UniProtKB-KW"/>
</dbReference>
<reference evidence="14" key="1">
    <citation type="submission" date="2015-12" db="EMBL/GenBank/DDBJ databases">
        <authorList>
            <person name="Lima A."/>
            <person name="Farahani Zayas N."/>
            <person name="Castro Da Silva M.A."/>
            <person name="Cabral A."/>
            <person name="Pessatti M.L."/>
        </authorList>
    </citation>
    <scope>NUCLEOTIDE SEQUENCE [LARGE SCALE GENOMIC DNA]</scope>
    <source>
        <strain evidence="14">LAMA 842</strain>
    </source>
</reference>
<evidence type="ECO:0000313" key="13">
    <source>
        <dbReference type="EMBL" id="KXO08953.1"/>
    </source>
</evidence>
<keyword evidence="4" id="KW-1134">Transmembrane beta strand</keyword>
<dbReference type="Pfam" id="PF13609">
    <property type="entry name" value="Porin_4"/>
    <property type="match status" value="1"/>
</dbReference>
<sequence>MKLKQTLLAAAVCAAAATPALAVELDKPNFYGNLNAGALKIEGKDAEAEAFELELGLQGKAAIDQGLNLNYAVEVDLAWAANSADDPTTGRDGEADVHVKEAKFWLPTRYGLFVAAPRGTSGQWTDIYGPINHYEYNVSRADPRPDGIFAQPDRTSGTFAYHTPWFMKTKLVFAAITLNDSNGKDADGRSVRLVHKGDNLGFAIGTTQLVQEQLPPFATDDYLISAAGVSYQLGGLALGAVWENNRNAPYPLDPQGKADFDSYGVSAQYITEGGAGIAVGYKEKDHDYSAADNSVYTVKLEQRITPQVKVWAETGQYDKPVVSPQGALVTDTNYAIGFNLTF</sequence>
<evidence type="ECO:0000256" key="6">
    <source>
        <dbReference type="ARBA" id="ARBA00022729"/>
    </source>
</evidence>
<dbReference type="PANTHER" id="PTHR34501">
    <property type="entry name" value="PROTEIN YDDL-RELATED"/>
    <property type="match status" value="1"/>
</dbReference>
<gene>
    <name evidence="13" type="ORF">J122_2434</name>
</gene>
<evidence type="ECO:0000256" key="2">
    <source>
        <dbReference type="ARBA" id="ARBA00011233"/>
    </source>
</evidence>
<evidence type="ECO:0000256" key="11">
    <source>
        <dbReference type="SAM" id="SignalP"/>
    </source>
</evidence>
<dbReference type="InterPro" id="IPR033900">
    <property type="entry name" value="Gram_neg_porin_domain"/>
</dbReference>
<evidence type="ECO:0000256" key="9">
    <source>
        <dbReference type="ARBA" id="ARBA00023136"/>
    </source>
</evidence>
<evidence type="ECO:0000256" key="5">
    <source>
        <dbReference type="ARBA" id="ARBA00022692"/>
    </source>
</evidence>
<feature type="chain" id="PRO_5007480366" description="Porin domain-containing protein" evidence="11">
    <location>
        <begin position="23"/>
        <end position="342"/>
    </location>
</feature>
<keyword evidence="5" id="KW-0812">Transmembrane</keyword>
<evidence type="ECO:0000256" key="4">
    <source>
        <dbReference type="ARBA" id="ARBA00022452"/>
    </source>
</evidence>
<comment type="caution">
    <text evidence="13">The sequence shown here is derived from an EMBL/GenBank/DDBJ whole genome shotgun (WGS) entry which is preliminary data.</text>
</comment>
<dbReference type="PATRIC" id="fig|1306954.6.peg.721"/>
<protein>
    <recommendedName>
        <fullName evidence="12">Porin domain-containing protein</fullName>
    </recommendedName>
</protein>
<proteinExistence type="predicted"/>
<comment type="subcellular location">
    <subcellularLocation>
        <location evidence="1">Cell outer membrane</location>
        <topology evidence="1">Multi-pass membrane protein</topology>
    </subcellularLocation>
</comment>
<dbReference type="AlphaFoldDB" id="A0A137S947"/>
<dbReference type="PANTHER" id="PTHR34501:SF9">
    <property type="entry name" value="MAJOR OUTER MEMBRANE PROTEIN P.IA"/>
    <property type="match status" value="1"/>
</dbReference>
<dbReference type="InterPro" id="IPR050298">
    <property type="entry name" value="Gram-neg_bact_OMP"/>
</dbReference>
<dbReference type="GO" id="GO:0006811">
    <property type="term" value="P:monoatomic ion transport"/>
    <property type="evidence" value="ECO:0007669"/>
    <property type="project" value="UniProtKB-KW"/>
</dbReference>
<dbReference type="GO" id="GO:0009279">
    <property type="term" value="C:cell outer membrane"/>
    <property type="evidence" value="ECO:0007669"/>
    <property type="project" value="UniProtKB-SubCell"/>
</dbReference>
<dbReference type="Gene3D" id="2.40.160.10">
    <property type="entry name" value="Porin"/>
    <property type="match status" value="1"/>
</dbReference>
<keyword evidence="9" id="KW-0472">Membrane</keyword>
<keyword evidence="14" id="KW-1185">Reference proteome</keyword>
<accession>A0A137S947</accession>
<name>A0A137S947_9GAMM</name>
<keyword evidence="3" id="KW-0813">Transport</keyword>
<dbReference type="Proteomes" id="UP000070282">
    <property type="component" value="Unassembled WGS sequence"/>
</dbReference>
<dbReference type="SUPFAM" id="SSF56935">
    <property type="entry name" value="Porins"/>
    <property type="match status" value="1"/>
</dbReference>
<evidence type="ECO:0000259" key="12">
    <source>
        <dbReference type="Pfam" id="PF13609"/>
    </source>
</evidence>
<keyword evidence="10" id="KW-0998">Cell outer membrane</keyword>
<evidence type="ECO:0000256" key="1">
    <source>
        <dbReference type="ARBA" id="ARBA00004571"/>
    </source>
</evidence>
<feature type="signal peptide" evidence="11">
    <location>
        <begin position="1"/>
        <end position="22"/>
    </location>
</feature>
<keyword evidence="7" id="KW-0406">Ion transport</keyword>
<dbReference type="EMBL" id="LOCO01000012">
    <property type="protein sequence ID" value="KXO08953.1"/>
    <property type="molecule type" value="Genomic_DNA"/>
</dbReference>
<evidence type="ECO:0000256" key="8">
    <source>
        <dbReference type="ARBA" id="ARBA00023114"/>
    </source>
</evidence>
<evidence type="ECO:0000256" key="10">
    <source>
        <dbReference type="ARBA" id="ARBA00023237"/>
    </source>
</evidence>
<keyword evidence="6 11" id="KW-0732">Signal</keyword>
<dbReference type="RefSeq" id="WP_061332480.1">
    <property type="nucleotide sequence ID" value="NZ_LOCO01000012.1"/>
</dbReference>